<dbReference type="Pfam" id="PF00106">
    <property type="entry name" value="adh_short"/>
    <property type="match status" value="1"/>
</dbReference>
<dbReference type="PANTHER" id="PTHR44656">
    <property type="entry name" value="DEHYDROGENASE/REDUCTASE SDR FAMILY MEMBER 12"/>
    <property type="match status" value="1"/>
</dbReference>
<proteinExistence type="predicted"/>
<dbReference type="PRINTS" id="PR00081">
    <property type="entry name" value="GDHRDH"/>
</dbReference>
<dbReference type="Gene3D" id="3.40.50.720">
    <property type="entry name" value="NAD(P)-binding Rossmann-like Domain"/>
    <property type="match status" value="1"/>
</dbReference>
<dbReference type="SUPFAM" id="SSF51735">
    <property type="entry name" value="NAD(P)-binding Rossmann-fold domains"/>
    <property type="match status" value="1"/>
</dbReference>
<evidence type="ECO:0000313" key="2">
    <source>
        <dbReference type="Proteomes" id="UP000593567"/>
    </source>
</evidence>
<dbReference type="Proteomes" id="UP000593567">
    <property type="component" value="Unassembled WGS sequence"/>
</dbReference>
<dbReference type="AlphaFoldDB" id="A0A7J7JZ83"/>
<keyword evidence="2" id="KW-1185">Reference proteome</keyword>
<dbReference type="InterPro" id="IPR036291">
    <property type="entry name" value="NAD(P)-bd_dom_sf"/>
</dbReference>
<accession>A0A7J7JZ83</accession>
<sequence>MSFFSKTVWFLKGLKEYTKGGYEAAAKNFNLNDLVNSDVHGASYMITGANSGIGKVAALEIAKCGGTVHLVCRNKERGEAAASEIKQLANNESVFLHVVDLAKPVDVHKFTTNFVKGQNKLDVLINNAGCMNHERKLDTFGFESNFATNTLAVHILTKGLLPLIEQSSDPRVIMVSSGGMLTEKLKVADLQSEKMKPFDGTSAYAQQKRQQVIMTEMYAQQSPNVKFSSMHPGWADTIAVQQSMPSFHARMKNKLRTAEQGADTIVWLALSPSAKSIPSGKFFQDRKPVATHLPLSWTQASDADRNQLMNSLDDMLKQVKDTAGDS</sequence>
<evidence type="ECO:0000313" key="1">
    <source>
        <dbReference type="EMBL" id="KAF6031243.1"/>
    </source>
</evidence>
<organism evidence="1 2">
    <name type="scientific">Bugula neritina</name>
    <name type="common">Brown bryozoan</name>
    <name type="synonym">Sertularia neritina</name>
    <dbReference type="NCBI Taxonomy" id="10212"/>
    <lineage>
        <taxon>Eukaryota</taxon>
        <taxon>Metazoa</taxon>
        <taxon>Spiralia</taxon>
        <taxon>Lophotrochozoa</taxon>
        <taxon>Bryozoa</taxon>
        <taxon>Gymnolaemata</taxon>
        <taxon>Cheilostomatida</taxon>
        <taxon>Flustrina</taxon>
        <taxon>Buguloidea</taxon>
        <taxon>Bugulidae</taxon>
        <taxon>Bugula</taxon>
    </lineage>
</organism>
<comment type="caution">
    <text evidence="1">The sequence shown here is derived from an EMBL/GenBank/DDBJ whole genome shotgun (WGS) entry which is preliminary data.</text>
</comment>
<dbReference type="PANTHER" id="PTHR44656:SF7">
    <property type="entry name" value="DEHYDROGENASE_REDUCTASE SDR FAMILY MEMBER 12"/>
    <property type="match status" value="1"/>
</dbReference>
<dbReference type="EMBL" id="VXIV02001632">
    <property type="protein sequence ID" value="KAF6031243.1"/>
    <property type="molecule type" value="Genomic_DNA"/>
</dbReference>
<reference evidence="1" key="1">
    <citation type="submission" date="2020-06" db="EMBL/GenBank/DDBJ databases">
        <title>Draft genome of Bugula neritina, a colonial animal packing powerful symbionts and potential medicines.</title>
        <authorList>
            <person name="Rayko M."/>
        </authorList>
    </citation>
    <scope>NUCLEOTIDE SEQUENCE [LARGE SCALE GENOMIC DNA]</scope>
    <source>
        <strain evidence="1">Kwan_BN1</strain>
    </source>
</reference>
<dbReference type="OrthoDB" id="417891at2759"/>
<dbReference type="InterPro" id="IPR052992">
    <property type="entry name" value="SDR_member_12"/>
</dbReference>
<dbReference type="InterPro" id="IPR002347">
    <property type="entry name" value="SDR_fam"/>
</dbReference>
<name>A0A7J7JZ83_BUGNE</name>
<protein>
    <submittedName>
        <fullName evidence="1">DHRS12</fullName>
    </submittedName>
</protein>
<gene>
    <name evidence="1" type="ORF">EB796_010479</name>
</gene>